<evidence type="ECO:0000313" key="1">
    <source>
        <dbReference type="EnsemblMetazoa" id="G19933.1:cds"/>
    </source>
</evidence>
<reference evidence="1" key="1">
    <citation type="submission" date="2022-08" db="UniProtKB">
        <authorList>
            <consortium name="EnsemblMetazoa"/>
        </authorList>
    </citation>
    <scope>IDENTIFICATION</scope>
    <source>
        <strain evidence="1">05x7-T-G4-1.051#20</strain>
    </source>
</reference>
<sequence>MCSCYVMKMTVVMLSMGIGIIVRENRDFVRLFRKINLVHDQGLRGGATISSVPANPVWSAAKAIDGDTNQNYTANSCAISDISHQNNSAWWNATGFSIHTYNTQVVNPLNDPNTWCITTTLCPGVRHR</sequence>
<keyword evidence="2" id="KW-1185">Reference proteome</keyword>
<dbReference type="EnsemblMetazoa" id="G19933.1">
    <property type="protein sequence ID" value="G19933.1:cds"/>
    <property type="gene ID" value="G19933"/>
</dbReference>
<evidence type="ECO:0000313" key="2">
    <source>
        <dbReference type="Proteomes" id="UP000005408"/>
    </source>
</evidence>
<dbReference type="AlphaFoldDB" id="A0A8W8JR96"/>
<dbReference type="Proteomes" id="UP000005408">
    <property type="component" value="Unassembled WGS sequence"/>
</dbReference>
<accession>A0A8W8JR96</accession>
<protein>
    <submittedName>
        <fullName evidence="1">Uncharacterized protein</fullName>
    </submittedName>
</protein>
<organism evidence="1 2">
    <name type="scientific">Magallana gigas</name>
    <name type="common">Pacific oyster</name>
    <name type="synonym">Crassostrea gigas</name>
    <dbReference type="NCBI Taxonomy" id="29159"/>
    <lineage>
        <taxon>Eukaryota</taxon>
        <taxon>Metazoa</taxon>
        <taxon>Spiralia</taxon>
        <taxon>Lophotrochozoa</taxon>
        <taxon>Mollusca</taxon>
        <taxon>Bivalvia</taxon>
        <taxon>Autobranchia</taxon>
        <taxon>Pteriomorphia</taxon>
        <taxon>Ostreida</taxon>
        <taxon>Ostreoidea</taxon>
        <taxon>Ostreidae</taxon>
        <taxon>Magallana</taxon>
    </lineage>
</organism>
<proteinExistence type="predicted"/>
<dbReference type="Gene3D" id="2.60.120.260">
    <property type="entry name" value="Galactose-binding domain-like"/>
    <property type="match status" value="1"/>
</dbReference>
<name>A0A8W8JR96_MAGGI</name>